<accession>A0A167FJQ0</accession>
<dbReference type="GeneID" id="30034992"/>
<feature type="coiled-coil region" evidence="1">
    <location>
        <begin position="371"/>
        <end position="430"/>
    </location>
</feature>
<dbReference type="Proteomes" id="UP000189580">
    <property type="component" value="Chromosome b"/>
</dbReference>
<evidence type="ECO:0000313" key="5">
    <source>
        <dbReference type="EMBL" id="ANB15389.1"/>
    </source>
</evidence>
<dbReference type="AlphaFoldDB" id="A0A167FJQ0"/>
<proteinExistence type="predicted"/>
<dbReference type="RefSeq" id="XP_018737866.1">
    <property type="nucleotide sequence ID" value="XM_018880005.1"/>
</dbReference>
<evidence type="ECO:0000256" key="2">
    <source>
        <dbReference type="SAM" id="MobiDB-lite"/>
    </source>
</evidence>
<evidence type="ECO:0000259" key="4">
    <source>
        <dbReference type="Pfam" id="PF25078"/>
    </source>
</evidence>
<gene>
    <name evidence="5" type="ORF">AWJ20_3016</name>
</gene>
<dbReference type="InterPro" id="IPR029191">
    <property type="entry name" value="Uds1"/>
</dbReference>
<keyword evidence="1" id="KW-0175">Coiled coil</keyword>
<evidence type="ECO:0000313" key="6">
    <source>
        <dbReference type="Proteomes" id="UP000189580"/>
    </source>
</evidence>
<feature type="compositionally biased region" description="Polar residues" evidence="2">
    <location>
        <begin position="241"/>
        <end position="269"/>
    </location>
</feature>
<feature type="domain" description="DUF7801" evidence="4">
    <location>
        <begin position="492"/>
        <end position="583"/>
    </location>
</feature>
<dbReference type="InterPro" id="IPR056703">
    <property type="entry name" value="DUF7801"/>
</dbReference>
<dbReference type="Pfam" id="PF15456">
    <property type="entry name" value="Uds1"/>
    <property type="match status" value="1"/>
</dbReference>
<name>A0A167FJQ0_9ASCO</name>
<keyword evidence="6" id="KW-1185">Reference proteome</keyword>
<protein>
    <submittedName>
        <fullName evidence="5">Uncharacterized protein</fullName>
    </submittedName>
</protein>
<dbReference type="KEGG" id="slb:AWJ20_3016"/>
<feature type="region of interest" description="Disordered" evidence="2">
    <location>
        <begin position="238"/>
        <end position="285"/>
    </location>
</feature>
<sequence length="684" mass="77346">MTYSQPETELYPEYAEYQKYLQYNGSSSSLYNAFENAQSAQQYLDAPPSQKQNSLPPANYNVDIAKSEYFNISPEVNILDPVALHFNVQTAITDAKGFNILSYQELEDLKKEWTLVESRLADTNYKLTMELKVREAAISISKLGGKSQNSSVSSGNRKSFLFNSKDKDKKRLSKQADDEVDISTSKIDILRKESLDLVEKKSMLNNKILQHHVAILALTHPGSESSSAVAFASNNEAAANTTPMQDQNVSPRASTKTATSRMLSHQRSGSAFPSPPQSPRSAARAEDYAKMDKIIAKLNHAISSRTTSPRQPMADEKLDFIYDLCDRLVDQLTHSKASQKLSQDENEQVKSILSEILNILDPSKQINSSQYKNLEDLRTTALHILQEYEEQSGDRLKESQQNHHQLNESYGKLQDEYKTLQAEYHRISESSEKRDIVNGQVLIPNGDNTIPSPSTKAKSILRQQVESLTASYETNRAELERLELENVDLKTSLQETKFSSQAEIQQLKNELVANEERVQEWKERCNALHAELESVVRSLEEVTRQAVDYESERTRLERNVHELENKLFQASNSSLDKRVSMIGSVVEDSANSNSNSPAKKSLLRISTLPESNSWNTSEPVSVSMLRHEFRRITQEMNAKNMKQVKQLQSEKKKLEHLLRSIKTSSYMGNISPEQIQSLGVIEAN</sequence>
<reference evidence="5 6" key="1">
    <citation type="submission" date="2016-02" db="EMBL/GenBank/DDBJ databases">
        <title>Complete genome sequence and transcriptome regulation of the pentose utilising yeast Sugiyamaella lignohabitans.</title>
        <authorList>
            <person name="Bellasio M."/>
            <person name="Peymann A."/>
            <person name="Valli M."/>
            <person name="Sipitzky M."/>
            <person name="Graf A."/>
            <person name="Sauer M."/>
            <person name="Marx H."/>
            <person name="Mattanovich D."/>
        </authorList>
    </citation>
    <scope>NUCLEOTIDE SEQUENCE [LARGE SCALE GENOMIC DNA]</scope>
    <source>
        <strain evidence="5 6">CBS 10342</strain>
    </source>
</reference>
<feature type="domain" description="Up-regulated during septation protein 1" evidence="3">
    <location>
        <begin position="88"/>
        <end position="219"/>
    </location>
</feature>
<organism evidence="5 6">
    <name type="scientific">Sugiyamaella lignohabitans</name>
    <dbReference type="NCBI Taxonomy" id="796027"/>
    <lineage>
        <taxon>Eukaryota</taxon>
        <taxon>Fungi</taxon>
        <taxon>Dikarya</taxon>
        <taxon>Ascomycota</taxon>
        <taxon>Saccharomycotina</taxon>
        <taxon>Dipodascomycetes</taxon>
        <taxon>Dipodascales</taxon>
        <taxon>Trichomonascaceae</taxon>
        <taxon>Sugiyamaella</taxon>
    </lineage>
</organism>
<dbReference type="EMBL" id="CP014503">
    <property type="protein sequence ID" value="ANB15389.1"/>
    <property type="molecule type" value="Genomic_DNA"/>
</dbReference>
<feature type="coiled-coil region" evidence="1">
    <location>
        <begin position="465"/>
        <end position="573"/>
    </location>
</feature>
<evidence type="ECO:0000259" key="3">
    <source>
        <dbReference type="Pfam" id="PF15456"/>
    </source>
</evidence>
<dbReference type="Pfam" id="PF25078">
    <property type="entry name" value="DUF7801"/>
    <property type="match status" value="1"/>
</dbReference>
<evidence type="ECO:0000256" key="1">
    <source>
        <dbReference type="SAM" id="Coils"/>
    </source>
</evidence>
<feature type="coiled-coil region" evidence="1">
    <location>
        <begin position="637"/>
        <end position="664"/>
    </location>
</feature>
<dbReference type="OrthoDB" id="4087708at2759"/>